<protein>
    <recommendedName>
        <fullName evidence="1">Endoplasmic reticulum junction formation protein lunapark</fullName>
    </recommendedName>
</protein>
<dbReference type="GO" id="GO:0008270">
    <property type="term" value="F:zinc ion binding"/>
    <property type="evidence" value="ECO:0007669"/>
    <property type="project" value="UniProtKB-KW"/>
</dbReference>
<evidence type="ECO:0000313" key="5">
    <source>
        <dbReference type="Proteomes" id="UP000271241"/>
    </source>
</evidence>
<comment type="subcellular location">
    <subcellularLocation>
        <location evidence="1">Endoplasmic reticulum membrane</location>
        <topology evidence="1">Multi-pass membrane protein</topology>
    </subcellularLocation>
</comment>
<gene>
    <name evidence="4" type="ORF">THASP1DRAFT_33632</name>
</gene>
<dbReference type="InterPro" id="IPR019273">
    <property type="entry name" value="Lunapark_Znf"/>
</dbReference>
<comment type="similarity">
    <text evidence="1">Belongs to the lunapark family.</text>
</comment>
<accession>A0A4P9XG47</accession>
<proteinExistence type="inferred from homology"/>
<feature type="compositionally biased region" description="Basic and acidic residues" evidence="2">
    <location>
        <begin position="218"/>
        <end position="234"/>
    </location>
</feature>
<evidence type="ECO:0000313" key="4">
    <source>
        <dbReference type="EMBL" id="RKP04584.1"/>
    </source>
</evidence>
<dbReference type="PANTHER" id="PTHR22166">
    <property type="entry name" value="ENDOPLASMIC RETICULUM JUNCTION FORMATION PROTEIN LUNAPARK"/>
    <property type="match status" value="1"/>
</dbReference>
<comment type="function">
    <text evidence="1">Plays a role in determining ER morphology.</text>
</comment>
<dbReference type="GO" id="GO:1903373">
    <property type="term" value="P:positive regulation of endoplasmic reticulum tubular network organization"/>
    <property type="evidence" value="ECO:0007669"/>
    <property type="project" value="UniProtKB-UniRule"/>
</dbReference>
<dbReference type="InterPro" id="IPR040115">
    <property type="entry name" value="Lnp"/>
</dbReference>
<dbReference type="Proteomes" id="UP000271241">
    <property type="component" value="Unassembled WGS sequence"/>
</dbReference>
<keyword evidence="1" id="KW-0256">Endoplasmic reticulum</keyword>
<reference evidence="5" key="1">
    <citation type="journal article" date="2018" name="Nat. Microbiol.">
        <title>Leveraging single-cell genomics to expand the fungal tree of life.</title>
        <authorList>
            <person name="Ahrendt S.R."/>
            <person name="Quandt C.A."/>
            <person name="Ciobanu D."/>
            <person name="Clum A."/>
            <person name="Salamov A."/>
            <person name="Andreopoulos B."/>
            <person name="Cheng J.F."/>
            <person name="Woyke T."/>
            <person name="Pelin A."/>
            <person name="Henrissat B."/>
            <person name="Reynolds N.K."/>
            <person name="Benny G.L."/>
            <person name="Smith M.E."/>
            <person name="James T.Y."/>
            <person name="Grigoriev I.V."/>
        </authorList>
    </citation>
    <scope>NUCLEOTIDE SEQUENCE [LARGE SCALE GENOMIC DNA]</scope>
    <source>
        <strain evidence="5">RSA 1356</strain>
    </source>
</reference>
<feature type="compositionally biased region" description="Basic and acidic residues" evidence="2">
    <location>
        <begin position="258"/>
        <end position="269"/>
    </location>
</feature>
<evidence type="ECO:0000256" key="1">
    <source>
        <dbReference type="RuleBase" id="RU367073"/>
    </source>
</evidence>
<feature type="region of interest" description="Disordered" evidence="2">
    <location>
        <begin position="135"/>
        <end position="182"/>
    </location>
</feature>
<dbReference type="PANTHER" id="PTHR22166:SF12">
    <property type="entry name" value="ENDOPLASMIC RETICULUM JUNCTION FORMATION PROTEIN LUNAPARK"/>
    <property type="match status" value="1"/>
</dbReference>
<sequence length="269" mass="29181">MTTGRLPGQGGLRQRTALPGQQQQQQQQQTQNQRPGQPGAPVPVSDPKSPFTADTQNPATPAAAFAYSPPTPQASSWFDRVVDAIVGEEGPASKYALICQRCHTHNGLVLPEELEDIQYFCPKCNHFNASRRKRRSRASTMQNEPAHGSLADSPSPASSQNQDRLMVPGPESSGRIRHAHRTSLPDLRVADVTDTIEGARGRVERDAISEVGADTDDERLHGAAEDHDAQDMPDSRPITPVSARDRGLGDEEFTQVDASEHSDVAEPSI</sequence>
<name>A0A4P9XG47_9FUNG</name>
<dbReference type="Pfam" id="PF10058">
    <property type="entry name" value="Zn_ribbon_10"/>
    <property type="match status" value="1"/>
</dbReference>
<dbReference type="GO" id="GO:0098826">
    <property type="term" value="C:endoplasmic reticulum tubular network membrane"/>
    <property type="evidence" value="ECO:0007669"/>
    <property type="project" value="UniProtKB-UniRule"/>
</dbReference>
<comment type="domain">
    <text evidence="1">The C4-type zinc finger motif is necessary both for its ER three-way tubular junction localization and formation.</text>
</comment>
<feature type="domain" description="Lunapark zinc ribbon" evidence="3">
    <location>
        <begin position="77"/>
        <end position="128"/>
    </location>
</feature>
<feature type="compositionally biased region" description="Low complexity" evidence="2">
    <location>
        <begin position="1"/>
        <end position="39"/>
    </location>
</feature>
<keyword evidence="1" id="KW-0862">Zinc</keyword>
<keyword evidence="1" id="KW-0863">Zinc-finger</keyword>
<keyword evidence="5" id="KW-1185">Reference proteome</keyword>
<feature type="region of interest" description="Disordered" evidence="2">
    <location>
        <begin position="1"/>
        <end position="69"/>
    </location>
</feature>
<dbReference type="GO" id="GO:0071788">
    <property type="term" value="P:endoplasmic reticulum tubular network maintenance"/>
    <property type="evidence" value="ECO:0007669"/>
    <property type="project" value="UniProtKB-UniRule"/>
</dbReference>
<evidence type="ECO:0000256" key="2">
    <source>
        <dbReference type="SAM" id="MobiDB-lite"/>
    </source>
</evidence>
<keyword evidence="1" id="KW-0479">Metal-binding</keyword>
<organism evidence="4 5">
    <name type="scientific">Thamnocephalis sphaerospora</name>
    <dbReference type="NCBI Taxonomy" id="78915"/>
    <lineage>
        <taxon>Eukaryota</taxon>
        <taxon>Fungi</taxon>
        <taxon>Fungi incertae sedis</taxon>
        <taxon>Zoopagomycota</taxon>
        <taxon>Zoopagomycotina</taxon>
        <taxon>Zoopagomycetes</taxon>
        <taxon>Zoopagales</taxon>
        <taxon>Sigmoideomycetaceae</taxon>
        <taxon>Thamnocephalis</taxon>
    </lineage>
</organism>
<feature type="region of interest" description="Disordered" evidence="2">
    <location>
        <begin position="200"/>
        <end position="269"/>
    </location>
</feature>
<dbReference type="AlphaFoldDB" id="A0A4P9XG47"/>
<dbReference type="OrthoDB" id="1725934at2759"/>
<evidence type="ECO:0000259" key="3">
    <source>
        <dbReference type="Pfam" id="PF10058"/>
    </source>
</evidence>
<dbReference type="EMBL" id="KZ993607">
    <property type="protein sequence ID" value="RKP04584.1"/>
    <property type="molecule type" value="Genomic_DNA"/>
</dbReference>